<proteinExistence type="predicted"/>
<dbReference type="STRING" id="246786.GS18_0205655"/>
<dbReference type="InterPro" id="IPR035985">
    <property type="entry name" value="Ubiquitin-activating_enz"/>
</dbReference>
<dbReference type="PANTHER" id="PTHR10953">
    <property type="entry name" value="UBIQUITIN-ACTIVATING ENZYME E1"/>
    <property type="match status" value="1"/>
</dbReference>
<sequence length="379" mass="42150">MNPVLKTIYTPIIVFDGKVQIGKEDGNLELEDLDGSVRDLLNLMDGTRNTVELANEMNIDHADLLEILNDLDEYGLVEDASAVKYTSLNENERERYRSNLNYFSNFSTLKKSRFTYQETFKHTTVALLGLGGFSLTAAALAGMGTGRIIGLDYDSVELSNLNRQFLYCEDDIGKLKTEASSDRLKKINSEIDIEVHNVKIEDAKSLLPVIRESDIVINGIDQPSILSTRWVNFACVKLGKPYILGGIGHTSIILQKYVPGEENGCFDCYLLNSLREAPEFIHQLKAVYGASFQKRNTAFAPNIAMITGLVTNELAKQIAGYDRADNQSSSLEISSLSFERLSETQWKKASGCPTCNGDMNSDEPADLNMILELSKESRV</sequence>
<evidence type="ECO:0000313" key="2">
    <source>
        <dbReference type="EMBL" id="KEZ54401.1"/>
    </source>
</evidence>
<dbReference type="SUPFAM" id="SSF69572">
    <property type="entry name" value="Activating enzymes of the ubiquitin-like proteins"/>
    <property type="match status" value="1"/>
</dbReference>
<accession>A0A084H489</accession>
<reference evidence="2 3" key="1">
    <citation type="journal article" date="2005" name="Int. J. Syst. Evol. Microbiol.">
        <title>Bacillus cibi sp. nov., isolated from jeotgal, a traditional Korean fermented seafood.</title>
        <authorList>
            <person name="Yoon J.H."/>
            <person name="Lee C.H."/>
            <person name="Oh T.K."/>
        </authorList>
    </citation>
    <scope>NUCLEOTIDE SEQUENCE [LARGE SCALE GENOMIC DNA]</scope>
    <source>
        <strain evidence="2 3">DSM 16189</strain>
    </source>
</reference>
<comment type="caution">
    <text evidence="2">The sequence shown here is derived from an EMBL/GenBank/DDBJ whole genome shotgun (WGS) entry which is preliminary data.</text>
</comment>
<feature type="domain" description="THIF-type NAD/FAD binding fold" evidence="1">
    <location>
        <begin position="116"/>
        <end position="353"/>
    </location>
</feature>
<dbReference type="Proteomes" id="UP000028549">
    <property type="component" value="Unassembled WGS sequence"/>
</dbReference>
<dbReference type="GO" id="GO:0005737">
    <property type="term" value="C:cytoplasm"/>
    <property type="evidence" value="ECO:0007669"/>
    <property type="project" value="TreeGrafter"/>
</dbReference>
<gene>
    <name evidence="2" type="ORF">GS18_0205655</name>
</gene>
<dbReference type="GO" id="GO:0016779">
    <property type="term" value="F:nucleotidyltransferase activity"/>
    <property type="evidence" value="ECO:0007669"/>
    <property type="project" value="TreeGrafter"/>
</dbReference>
<dbReference type="Gene3D" id="3.40.50.720">
    <property type="entry name" value="NAD(P)-binding Rossmann-like Domain"/>
    <property type="match status" value="1"/>
</dbReference>
<dbReference type="InterPro" id="IPR000594">
    <property type="entry name" value="ThiF_NAD_FAD-bd"/>
</dbReference>
<dbReference type="EMBL" id="JNVC02000001">
    <property type="protein sequence ID" value="KEZ54401.1"/>
    <property type="molecule type" value="Genomic_DNA"/>
</dbReference>
<name>A0A084H489_METID</name>
<evidence type="ECO:0000313" key="3">
    <source>
        <dbReference type="Proteomes" id="UP000028549"/>
    </source>
</evidence>
<keyword evidence="3" id="KW-1185">Reference proteome</keyword>
<organism evidence="2 3">
    <name type="scientific">Metabacillus indicus</name>
    <name type="common">Bacillus indicus</name>
    <dbReference type="NCBI Taxonomy" id="246786"/>
    <lineage>
        <taxon>Bacteria</taxon>
        <taxon>Bacillati</taxon>
        <taxon>Bacillota</taxon>
        <taxon>Bacilli</taxon>
        <taxon>Bacillales</taxon>
        <taxon>Bacillaceae</taxon>
        <taxon>Metabacillus</taxon>
    </lineage>
</organism>
<dbReference type="AlphaFoldDB" id="A0A084H489"/>
<dbReference type="InterPro" id="IPR045886">
    <property type="entry name" value="ThiF/MoeB/HesA"/>
</dbReference>
<dbReference type="Pfam" id="PF00899">
    <property type="entry name" value="ThiF"/>
    <property type="match status" value="1"/>
</dbReference>
<dbReference type="GO" id="GO:0004792">
    <property type="term" value="F:thiosulfate-cyanide sulfurtransferase activity"/>
    <property type="evidence" value="ECO:0007669"/>
    <property type="project" value="TreeGrafter"/>
</dbReference>
<protein>
    <recommendedName>
        <fullName evidence="1">THIF-type NAD/FAD binding fold domain-containing protein</fullName>
    </recommendedName>
</protein>
<dbReference type="PANTHER" id="PTHR10953:SF102">
    <property type="entry name" value="ADENYLYLTRANSFERASE AND SULFURTRANSFERASE MOCS3"/>
    <property type="match status" value="1"/>
</dbReference>
<dbReference type="GO" id="GO:0008641">
    <property type="term" value="F:ubiquitin-like modifier activating enzyme activity"/>
    <property type="evidence" value="ECO:0007669"/>
    <property type="project" value="InterPro"/>
</dbReference>
<evidence type="ECO:0000259" key="1">
    <source>
        <dbReference type="Pfam" id="PF00899"/>
    </source>
</evidence>